<feature type="compositionally biased region" description="Low complexity" evidence="1">
    <location>
        <begin position="1073"/>
        <end position="1084"/>
    </location>
</feature>
<evidence type="ECO:0000313" key="3">
    <source>
        <dbReference type="Proteomes" id="UP001374579"/>
    </source>
</evidence>
<feature type="compositionally biased region" description="Basic and acidic residues" evidence="1">
    <location>
        <begin position="61"/>
        <end position="70"/>
    </location>
</feature>
<accession>A0AAN9G8C9</accession>
<feature type="region of interest" description="Disordered" evidence="1">
    <location>
        <begin position="950"/>
        <end position="1001"/>
    </location>
</feature>
<evidence type="ECO:0000313" key="2">
    <source>
        <dbReference type="EMBL" id="KAK7098717.1"/>
    </source>
</evidence>
<feature type="compositionally biased region" description="Basic and acidic residues" evidence="1">
    <location>
        <begin position="1"/>
        <end position="18"/>
    </location>
</feature>
<feature type="compositionally biased region" description="Low complexity" evidence="1">
    <location>
        <begin position="869"/>
        <end position="893"/>
    </location>
</feature>
<feature type="compositionally biased region" description="Polar residues" evidence="1">
    <location>
        <begin position="726"/>
        <end position="736"/>
    </location>
</feature>
<gene>
    <name evidence="2" type="ORF">V1264_002958</name>
</gene>
<evidence type="ECO:0000256" key="1">
    <source>
        <dbReference type="SAM" id="MobiDB-lite"/>
    </source>
</evidence>
<name>A0AAN9G8C9_9CAEN</name>
<feature type="compositionally biased region" description="Basic and acidic residues" evidence="1">
    <location>
        <begin position="27"/>
        <end position="39"/>
    </location>
</feature>
<proteinExistence type="predicted"/>
<dbReference type="Proteomes" id="UP001374579">
    <property type="component" value="Unassembled WGS sequence"/>
</dbReference>
<sequence length="1508" mass="155141">MKERREVAMLKESAKNKDVNGAAASLRDIKEEVKEEPKGHSARNTPDIKPPSNKMANGEADTPKSEDSNKNKIVTEGVIKEENGGPMSVGSDNKRSPAGMGGAQGGPVTSRPESSVPGFIQQQSTIFVFSTGMANQAAESVKAGKHNSLISFHMESPSTQQSLAQRGQMGPGGRPINYPTMQHKPGMGGMPGPGPEMGGHMGPGMGGAPMGGPGMGPGMGGPPGMGNAVEQWVQEQNANLQQQQAMSGMHGYPMTSTAMGPNGPMPGQGGNMCPPGMMSGPPGSMGGPGGPFSMMDTSYEFNPDAVGPGGSISMPHINLSQNKVPNENLTPEQLKHRSEKFGRLSKLKGSLEMQGLLDSSGDMFIGPEGSMPGQQPNMSQQQAMMPHPGMMGGPGPGPGQGPPHPSMMSPSQQQQYMMQQQAHMQRMESPYPPGHPANFRPQGPGGPPGFGEMNQVQAQHAWSRLQAEFYDGKTMMHRSPHQQLAMMGGMGGPQGHPMNGPPPPYYSAMGPGPKRQPGPMGMVGSPTSPNAMMDGDPLAMFPASRSRPAMRMDPQAMEPMGPGGFGPGPSGMPPHSMASMGMMPGMEGPMMPGMEGPMMPGMSPQGPMGPQCHMGPQGPMCPQGPMGPQGPIGPQGPMPSGPMIAGRGGPVAMMGSSTGVSVVSSTSGRKNAAAAQVTLHRAGNPEQFMPDPTSANINAAGSKPPPSYAQAQKRKRDDMDDPFKNLQPTPSPTQLNYLNQFEGQELTITKQINSAYREPGPGAPPGGGGVDPNSVPPQPSHQHNTHFSSPASNSNHQVHSPMPHNPGNNNPGNNNPGGNPPSVKNPMSNSSQTSSTGHLGSPLHQSTGPSPHSGAGANMRLSHFDPPATNGNSGPSSTATSASGGMSSAPATPTAVGAKQQQQQQPGLTAAGSSSMSNITSASLANLAKGVENYTNQMTQNMMQGGPFHSIQVQGQVGNGGANGNSSSSTPSSNPPGPGPAQQPGSSVAPGGQPTTPKQYINNTNISQVNNYYMANRDNAQASLDVHPSMGGEGPHVSMSGGVSGSATMTTPSPMNGSMAGGMPPSHRETHHMQQQQHAAMMMTGGPGGMGASISMSQAQQMHHTSGPPTPGNAPMGGMHPGMSPSGPVKSPPYSTQHQPHPHPLPHPSMSTGMHQPGVSSAMGVPSNRLTSPSFPSSSVGNASVHIQPKAPNTIQYLPANPPPTQQPPNQPGMPGPPPAKRVASEMEMLARFGSPLDMKGNPTSTLQYFPGSPPNHAMRPHPSQGMPGGPPMGPEFSPQQSMEMQQAMMMRGGGPGPGPQDYNPMGPMGQGMHPGMSMGPNGPVGGPMHSPLGMDRMDMSGMGSPMDPAMMGPSPSAMRHVSALGPGGPGSMDPMSSMMGPGGGPPSGAYPGPSPSGYMPNGQSMMMSQHMQGPVPSGHPGSMPGMPMSHGGMQRMPGGPSGMRMQMPGGGGPGGGGGYQQYQQFQQQLYAQGRPRQMSPMAHMMGGPSGPGQPYMGMMPPNMPGPS</sequence>
<feature type="region of interest" description="Disordered" evidence="1">
    <location>
        <begin position="1057"/>
        <end position="1222"/>
    </location>
</feature>
<feature type="compositionally biased region" description="Pro residues" evidence="1">
    <location>
        <begin position="1200"/>
        <end position="1220"/>
    </location>
</feature>
<feature type="compositionally biased region" description="Low complexity" evidence="1">
    <location>
        <begin position="380"/>
        <end position="389"/>
    </location>
</feature>
<feature type="region of interest" description="Disordered" evidence="1">
    <location>
        <begin position="681"/>
        <end position="736"/>
    </location>
</feature>
<feature type="compositionally biased region" description="Low complexity" evidence="1">
    <location>
        <begin position="805"/>
        <end position="821"/>
    </location>
</feature>
<feature type="compositionally biased region" description="Polar residues" evidence="1">
    <location>
        <begin position="1168"/>
        <end position="1182"/>
    </location>
</feature>
<organism evidence="2 3">
    <name type="scientific">Littorina saxatilis</name>
    <dbReference type="NCBI Taxonomy" id="31220"/>
    <lineage>
        <taxon>Eukaryota</taxon>
        <taxon>Metazoa</taxon>
        <taxon>Spiralia</taxon>
        <taxon>Lophotrochozoa</taxon>
        <taxon>Mollusca</taxon>
        <taxon>Gastropoda</taxon>
        <taxon>Caenogastropoda</taxon>
        <taxon>Littorinimorpha</taxon>
        <taxon>Littorinoidea</taxon>
        <taxon>Littorinidae</taxon>
        <taxon>Littorina</taxon>
    </lineage>
</organism>
<keyword evidence="3" id="KW-1185">Reference proteome</keyword>
<feature type="region of interest" description="Disordered" evidence="1">
    <location>
        <begin position="755"/>
        <end position="915"/>
    </location>
</feature>
<feature type="compositionally biased region" description="Pro residues" evidence="1">
    <location>
        <begin position="395"/>
        <end position="405"/>
    </location>
</feature>
<feature type="region of interest" description="Disordered" evidence="1">
    <location>
        <begin position="1"/>
        <end position="116"/>
    </location>
</feature>
<dbReference type="EMBL" id="JBAMIC010000012">
    <property type="protein sequence ID" value="KAK7098717.1"/>
    <property type="molecule type" value="Genomic_DNA"/>
</dbReference>
<feature type="compositionally biased region" description="Polar residues" evidence="1">
    <location>
        <begin position="780"/>
        <end position="798"/>
    </location>
</feature>
<feature type="compositionally biased region" description="Low complexity" evidence="1">
    <location>
        <begin position="1116"/>
        <end position="1128"/>
    </location>
</feature>
<reference evidence="2 3" key="1">
    <citation type="submission" date="2024-02" db="EMBL/GenBank/DDBJ databases">
        <title>Chromosome-scale genome assembly of the rough periwinkle Littorina saxatilis.</title>
        <authorList>
            <person name="De Jode A."/>
            <person name="Faria R."/>
            <person name="Formenti G."/>
            <person name="Sims Y."/>
            <person name="Smith T.P."/>
            <person name="Tracey A."/>
            <person name="Wood J.M.D."/>
            <person name="Zagrodzka Z.B."/>
            <person name="Johannesson K."/>
            <person name="Butlin R.K."/>
            <person name="Leder E.H."/>
        </authorList>
    </citation>
    <scope>NUCLEOTIDE SEQUENCE [LARGE SCALE GENOMIC DNA]</scope>
    <source>
        <strain evidence="2">Snail1</strain>
        <tissue evidence="2">Muscle</tissue>
    </source>
</reference>
<feature type="region of interest" description="Disordered" evidence="1">
    <location>
        <begin position="431"/>
        <end position="453"/>
    </location>
</feature>
<feature type="compositionally biased region" description="Polar residues" evidence="1">
    <location>
        <begin position="825"/>
        <end position="850"/>
    </location>
</feature>
<feature type="compositionally biased region" description="Low complexity" evidence="1">
    <location>
        <begin position="1388"/>
        <end position="1420"/>
    </location>
</feature>
<feature type="region of interest" description="Disordered" evidence="1">
    <location>
        <begin position="372"/>
        <end position="410"/>
    </location>
</feature>
<feature type="region of interest" description="Disordered" evidence="1">
    <location>
        <begin position="1354"/>
        <end position="1420"/>
    </location>
</feature>
<protein>
    <recommendedName>
        <fullName evidence="4">B-cell lymphoma 9 beta-catenin binding domain-containing protein</fullName>
    </recommendedName>
</protein>
<evidence type="ECO:0008006" key="4">
    <source>
        <dbReference type="Google" id="ProtNLM"/>
    </source>
</evidence>
<comment type="caution">
    <text evidence="2">The sequence shown here is derived from an EMBL/GenBank/DDBJ whole genome shotgun (WGS) entry which is preliminary data.</text>
</comment>
<feature type="region of interest" description="Disordered" evidence="1">
    <location>
        <begin position="1255"/>
        <end position="1280"/>
    </location>
</feature>